<evidence type="ECO:0000313" key="6">
    <source>
        <dbReference type="Proteomes" id="UP001296967"/>
    </source>
</evidence>
<dbReference type="PROSITE" id="PS00409">
    <property type="entry name" value="PROKAR_NTER_METHYL"/>
    <property type="match status" value="1"/>
</dbReference>
<dbReference type="AlphaFoldDB" id="A0AAJ0UFH8"/>
<evidence type="ECO:0000256" key="2">
    <source>
        <dbReference type="ARBA" id="ARBA00022481"/>
    </source>
</evidence>
<keyword evidence="6" id="KW-1185">Reference proteome</keyword>
<protein>
    <recommendedName>
        <fullName evidence="7">Prepilin-type N-terminal cleavage/methylation domain-containing protein</fullName>
    </recommendedName>
</protein>
<organism evidence="5 6">
    <name type="scientific">Halochromatium salexigens</name>
    <name type="common">Chromatium salexigens</name>
    <dbReference type="NCBI Taxonomy" id="49447"/>
    <lineage>
        <taxon>Bacteria</taxon>
        <taxon>Pseudomonadati</taxon>
        <taxon>Pseudomonadota</taxon>
        <taxon>Gammaproteobacteria</taxon>
        <taxon>Chromatiales</taxon>
        <taxon>Chromatiaceae</taxon>
        <taxon>Halochromatium</taxon>
    </lineage>
</organism>
<dbReference type="SUPFAM" id="SSF54523">
    <property type="entry name" value="Pili subunits"/>
    <property type="match status" value="1"/>
</dbReference>
<comment type="caution">
    <text evidence="5">The sequence shown here is derived from an EMBL/GenBank/DDBJ whole genome shotgun (WGS) entry which is preliminary data.</text>
</comment>
<dbReference type="InterPro" id="IPR045584">
    <property type="entry name" value="Pilin-like"/>
</dbReference>
<reference evidence="5" key="1">
    <citation type="submission" date="2017-05" db="EMBL/GenBank/DDBJ databases">
        <authorList>
            <person name="Imhoff J.F."/>
            <person name="Rahn T."/>
            <person name="Kuenzel S."/>
            <person name="Neulinger S.C."/>
        </authorList>
    </citation>
    <scope>NUCLEOTIDE SEQUENCE</scope>
    <source>
        <strain evidence="5">DSM 4395</strain>
    </source>
</reference>
<evidence type="ECO:0000256" key="3">
    <source>
        <dbReference type="SAM" id="MobiDB-lite"/>
    </source>
</evidence>
<comment type="similarity">
    <text evidence="1">Belongs to the N-Me-Phe pilin family.</text>
</comment>
<dbReference type="Proteomes" id="UP001296967">
    <property type="component" value="Unassembled WGS sequence"/>
</dbReference>
<dbReference type="RefSeq" id="WP_420827309.1">
    <property type="nucleotide sequence ID" value="NZ_NHSF01000020.1"/>
</dbReference>
<keyword evidence="4" id="KW-1133">Transmembrane helix</keyword>
<dbReference type="PANTHER" id="PTHR30093">
    <property type="entry name" value="GENERAL SECRETION PATHWAY PROTEIN G"/>
    <property type="match status" value="1"/>
</dbReference>
<feature type="transmembrane region" description="Helical" evidence="4">
    <location>
        <begin position="12"/>
        <end position="33"/>
    </location>
</feature>
<keyword evidence="4" id="KW-0472">Membrane</keyword>
<dbReference type="PANTHER" id="PTHR30093:SF34">
    <property type="entry name" value="PREPILIN PEPTIDASE-DEPENDENT PROTEIN D"/>
    <property type="match status" value="1"/>
</dbReference>
<sequence length="133" mass="13732">MKRCQVKSYQAGFTLIELMIVVAIIGILVAIAVPSYQGIQKSSAEKACLAEASAYAKSQLANKTLDSGYTFEAPEKSACETISTPSGIGGDDTITATPKSPGELNITCDMDTGNCSLDAAAADSNNTNSANSN</sequence>
<dbReference type="NCBIfam" id="TIGR02532">
    <property type="entry name" value="IV_pilin_GFxxxE"/>
    <property type="match status" value="1"/>
</dbReference>
<name>A0AAJ0UFH8_HALSE</name>
<accession>A0AAJ0UFH8</accession>
<proteinExistence type="inferred from homology"/>
<dbReference type="Pfam" id="PF07963">
    <property type="entry name" value="N_methyl"/>
    <property type="match status" value="1"/>
</dbReference>
<evidence type="ECO:0008006" key="7">
    <source>
        <dbReference type="Google" id="ProtNLM"/>
    </source>
</evidence>
<reference evidence="5" key="2">
    <citation type="journal article" date="2020" name="Microorganisms">
        <title>Osmotic Adaptation and Compatible Solute Biosynthesis of Phototrophic Bacteria as Revealed from Genome Analyses.</title>
        <authorList>
            <person name="Imhoff J.F."/>
            <person name="Rahn T."/>
            <person name="Kunzel S."/>
            <person name="Keller A."/>
            <person name="Neulinger S.C."/>
        </authorList>
    </citation>
    <scope>NUCLEOTIDE SEQUENCE</scope>
    <source>
        <strain evidence="5">DSM 4395</strain>
    </source>
</reference>
<dbReference type="Gene3D" id="3.30.700.10">
    <property type="entry name" value="Glycoprotein, Type 4 Pilin"/>
    <property type="match status" value="1"/>
</dbReference>
<dbReference type="EMBL" id="NHSF01000020">
    <property type="protein sequence ID" value="MBK5929647.1"/>
    <property type="molecule type" value="Genomic_DNA"/>
</dbReference>
<dbReference type="InterPro" id="IPR012902">
    <property type="entry name" value="N_methyl_site"/>
</dbReference>
<feature type="region of interest" description="Disordered" evidence="3">
    <location>
        <begin position="82"/>
        <end position="102"/>
    </location>
</feature>
<keyword evidence="2" id="KW-0488">Methylation</keyword>
<evidence type="ECO:0000256" key="1">
    <source>
        <dbReference type="ARBA" id="ARBA00005233"/>
    </source>
</evidence>
<evidence type="ECO:0000313" key="5">
    <source>
        <dbReference type="EMBL" id="MBK5929647.1"/>
    </source>
</evidence>
<evidence type="ECO:0000256" key="4">
    <source>
        <dbReference type="SAM" id="Phobius"/>
    </source>
</evidence>
<keyword evidence="4" id="KW-0812">Transmembrane</keyword>
<gene>
    <name evidence="5" type="ORF">CCR82_03625</name>
</gene>